<evidence type="ECO:0000313" key="2">
    <source>
        <dbReference type="EMBL" id="EFV45623.1"/>
    </source>
</evidence>
<dbReference type="eggNOG" id="ENOG5032390">
    <property type="taxonomic scope" value="Bacteria"/>
</dbReference>
<sequence length="86" mass="9285">MRKLIVCAAMALTLGMAGLAQAGCTAEEAQQKAATFAQVVQAKAQQDPEGYAKVMQELQPELLQIQQKQDVDALCAFYDKAIAKLK</sequence>
<dbReference type="HOGENOM" id="CLU_2491613_0_0_7"/>
<name>E5Y2Z4_BILW3</name>
<dbReference type="AlphaFoldDB" id="E5Y2Z4"/>
<keyword evidence="3" id="KW-1185">Reference proteome</keyword>
<organism evidence="2 3">
    <name type="scientific">Bilophila wadsworthia (strain 3_1_6)</name>
    <dbReference type="NCBI Taxonomy" id="563192"/>
    <lineage>
        <taxon>Bacteria</taxon>
        <taxon>Pseudomonadati</taxon>
        <taxon>Thermodesulfobacteriota</taxon>
        <taxon>Desulfovibrionia</taxon>
        <taxon>Desulfovibrionales</taxon>
        <taxon>Desulfovibrionaceae</taxon>
        <taxon>Bilophila</taxon>
    </lineage>
</organism>
<dbReference type="RefSeq" id="WP_005024758.1">
    <property type="nucleotide sequence ID" value="NZ_KE150239.1"/>
</dbReference>
<gene>
    <name evidence="2" type="ORF">HMPREF0179_00555</name>
</gene>
<evidence type="ECO:0000313" key="3">
    <source>
        <dbReference type="Proteomes" id="UP000006034"/>
    </source>
</evidence>
<dbReference type="STRING" id="563192.HMPREF0179_00555"/>
<feature type="chain" id="PRO_5003203236" evidence="1">
    <location>
        <begin position="23"/>
        <end position="86"/>
    </location>
</feature>
<dbReference type="GeneID" id="78087257"/>
<proteinExistence type="predicted"/>
<keyword evidence="1" id="KW-0732">Signal</keyword>
<protein>
    <submittedName>
        <fullName evidence="2">Uncharacterized protein</fullName>
    </submittedName>
</protein>
<comment type="caution">
    <text evidence="2">The sequence shown here is derived from an EMBL/GenBank/DDBJ whole genome shotgun (WGS) entry which is preliminary data.</text>
</comment>
<evidence type="ECO:0000256" key="1">
    <source>
        <dbReference type="SAM" id="SignalP"/>
    </source>
</evidence>
<reference evidence="2 3" key="1">
    <citation type="submission" date="2010-10" db="EMBL/GenBank/DDBJ databases">
        <authorList>
            <consortium name="The Broad Institute Genome Sequencing Platform"/>
            <person name="Ward D."/>
            <person name="Earl A."/>
            <person name="Feldgarden M."/>
            <person name="Young S.K."/>
            <person name="Gargeya S."/>
            <person name="Zeng Q."/>
            <person name="Alvarado L."/>
            <person name="Berlin A."/>
            <person name="Bochicchio J."/>
            <person name="Chapman S.B."/>
            <person name="Chen Z."/>
            <person name="Freedman E."/>
            <person name="Gellesch M."/>
            <person name="Goldberg J."/>
            <person name="Griggs A."/>
            <person name="Gujja S."/>
            <person name="Heilman E."/>
            <person name="Heiman D."/>
            <person name="Howarth C."/>
            <person name="Mehta T."/>
            <person name="Neiman D."/>
            <person name="Pearson M."/>
            <person name="Roberts A."/>
            <person name="Saif S."/>
            <person name="Shea T."/>
            <person name="Shenoy N."/>
            <person name="Sisk P."/>
            <person name="Stolte C."/>
            <person name="Sykes S."/>
            <person name="White J."/>
            <person name="Yandava C."/>
            <person name="Allen-Vercoe E."/>
            <person name="Sibley C."/>
            <person name="Ambrose C.E."/>
            <person name="Strauss J."/>
            <person name="Daigneault M."/>
            <person name="Haas B."/>
            <person name="Nusbaum C."/>
            <person name="Birren B."/>
        </authorList>
    </citation>
    <scope>NUCLEOTIDE SEQUENCE [LARGE SCALE GENOMIC DNA]</scope>
    <source>
        <strain evidence="2 3">3_1_6</strain>
    </source>
</reference>
<dbReference type="EMBL" id="ADCP02000002">
    <property type="protein sequence ID" value="EFV45623.1"/>
    <property type="molecule type" value="Genomic_DNA"/>
</dbReference>
<accession>E5Y2Z4</accession>
<dbReference type="Proteomes" id="UP000006034">
    <property type="component" value="Unassembled WGS sequence"/>
</dbReference>
<feature type="signal peptide" evidence="1">
    <location>
        <begin position="1"/>
        <end position="22"/>
    </location>
</feature>
<reference evidence="2 3" key="2">
    <citation type="submission" date="2013-04" db="EMBL/GenBank/DDBJ databases">
        <title>The Genome Sequence of Bilophila wadsworthia 3_1_6.</title>
        <authorList>
            <consortium name="The Broad Institute Genomics Platform"/>
            <person name="Earl A."/>
            <person name="Ward D."/>
            <person name="Feldgarden M."/>
            <person name="Gevers D."/>
            <person name="Sibley C."/>
            <person name="Strauss J."/>
            <person name="Allen-Vercoe E."/>
            <person name="Walker B."/>
            <person name="Young S."/>
            <person name="Zeng Q."/>
            <person name="Gargeya S."/>
            <person name="Fitzgerald M."/>
            <person name="Haas B."/>
            <person name="Abouelleil A."/>
            <person name="Allen A.W."/>
            <person name="Alvarado L."/>
            <person name="Arachchi H.M."/>
            <person name="Berlin A.M."/>
            <person name="Chapman S.B."/>
            <person name="Gainer-Dewar J."/>
            <person name="Goldberg J."/>
            <person name="Griggs A."/>
            <person name="Gujja S."/>
            <person name="Hansen M."/>
            <person name="Howarth C."/>
            <person name="Imamovic A."/>
            <person name="Ireland A."/>
            <person name="Larimer J."/>
            <person name="McCowan C."/>
            <person name="Murphy C."/>
            <person name="Pearson M."/>
            <person name="Poon T.W."/>
            <person name="Priest M."/>
            <person name="Roberts A."/>
            <person name="Saif S."/>
            <person name="Shea T."/>
            <person name="Sisk P."/>
            <person name="Sykes S."/>
            <person name="Wortman J."/>
            <person name="Nusbaum C."/>
            <person name="Birren B."/>
        </authorList>
    </citation>
    <scope>NUCLEOTIDE SEQUENCE [LARGE SCALE GENOMIC DNA]</scope>
    <source>
        <strain evidence="2 3">3_1_6</strain>
    </source>
</reference>